<dbReference type="GO" id="GO:0016020">
    <property type="term" value="C:membrane"/>
    <property type="evidence" value="ECO:0007669"/>
    <property type="project" value="InterPro"/>
</dbReference>
<evidence type="ECO:0000313" key="4">
    <source>
        <dbReference type="Proteomes" id="UP000230603"/>
    </source>
</evidence>
<comment type="caution">
    <text evidence="3">The sequence shown here is derived from an EMBL/GenBank/DDBJ whole genome shotgun (WGS) entry which is preliminary data.</text>
</comment>
<dbReference type="PANTHER" id="PTHR22911">
    <property type="entry name" value="ACYL-MALONYL CONDENSING ENZYME-RELATED"/>
    <property type="match status" value="1"/>
</dbReference>
<accession>A0A2M8L956</accession>
<reference evidence="4" key="1">
    <citation type="submission" date="2017-09" db="EMBL/GenBank/DDBJ databases">
        <title>Depth-based differentiation of microbial function through sediment-hosted aquifers and enrichment of novel symbionts in the deep terrestrial subsurface.</title>
        <authorList>
            <person name="Probst A.J."/>
            <person name="Ladd B."/>
            <person name="Jarett J.K."/>
            <person name="Geller-Mcgrath D.E."/>
            <person name="Sieber C.M.K."/>
            <person name="Emerson J.B."/>
            <person name="Anantharaman K."/>
            <person name="Thomas B.C."/>
            <person name="Malmstrom R."/>
            <person name="Stieglmeier M."/>
            <person name="Klingl A."/>
            <person name="Woyke T."/>
            <person name="Ryan C.M."/>
            <person name="Banfield J.F."/>
        </authorList>
    </citation>
    <scope>NUCLEOTIDE SEQUENCE [LARGE SCALE GENOMIC DNA]</scope>
</reference>
<feature type="domain" description="EamA" evidence="2">
    <location>
        <begin position="154"/>
        <end position="287"/>
    </location>
</feature>
<organism evidence="3 4">
    <name type="scientific">Candidatus Tagabacteria bacterium CG10_big_fil_rev_8_21_14_0_10_40_13</name>
    <dbReference type="NCBI Taxonomy" id="1975022"/>
    <lineage>
        <taxon>Bacteria</taxon>
        <taxon>Candidatus Tagaibacteriota</taxon>
    </lineage>
</organism>
<evidence type="ECO:0000259" key="2">
    <source>
        <dbReference type="Pfam" id="PF00892"/>
    </source>
</evidence>
<evidence type="ECO:0000256" key="1">
    <source>
        <dbReference type="SAM" id="Phobius"/>
    </source>
</evidence>
<sequence length="291" mass="31633">MWFYIALATSVISAISVIFSKKILKGVSPSVLTWCTLVLATPIIAIFAIKEGIPNLNTLFIAGVVGSVIFYTASKIIQFRAMKIVDLSVIYPLVSLGPIFTLIVAFLPPLNEKPGFIAIIGVLITLLGVYVLNVNNAKEGLLKPIKLLFENKASALMILSVVINSVVIAFDKLAINNTIPQNTTFVLLAENILVIVGLLPILYLRNKNFTRQIFDNKKLFIILGLLNAVSTILAFSAVGSGSVGLVSTILKTQLLFVLLFSFIFFKDKPRLETIIGSIIMILGVVLIKIGL</sequence>
<feature type="transmembrane region" description="Helical" evidence="1">
    <location>
        <begin position="114"/>
        <end position="132"/>
    </location>
</feature>
<name>A0A2M8L956_9BACT</name>
<evidence type="ECO:0000313" key="3">
    <source>
        <dbReference type="EMBL" id="PJE73152.1"/>
    </source>
</evidence>
<proteinExistence type="predicted"/>
<feature type="transmembrane region" description="Helical" evidence="1">
    <location>
        <begin position="219"/>
        <end position="238"/>
    </location>
</feature>
<dbReference type="Proteomes" id="UP000230603">
    <property type="component" value="Unassembled WGS sequence"/>
</dbReference>
<keyword evidence="1" id="KW-1133">Transmembrane helix</keyword>
<protein>
    <recommendedName>
        <fullName evidence="2">EamA domain-containing protein</fullName>
    </recommendedName>
</protein>
<dbReference type="InterPro" id="IPR037185">
    <property type="entry name" value="EmrE-like"/>
</dbReference>
<feature type="transmembrane region" description="Helical" evidence="1">
    <location>
        <begin position="55"/>
        <end position="77"/>
    </location>
</feature>
<dbReference type="InterPro" id="IPR000620">
    <property type="entry name" value="EamA_dom"/>
</dbReference>
<keyword evidence="1" id="KW-0472">Membrane</keyword>
<feature type="transmembrane region" description="Helical" evidence="1">
    <location>
        <begin position="182"/>
        <end position="204"/>
    </location>
</feature>
<feature type="transmembrane region" description="Helical" evidence="1">
    <location>
        <begin position="31"/>
        <end position="49"/>
    </location>
</feature>
<feature type="transmembrane region" description="Helical" evidence="1">
    <location>
        <begin position="244"/>
        <end position="264"/>
    </location>
</feature>
<feature type="transmembrane region" description="Helical" evidence="1">
    <location>
        <begin position="89"/>
        <end position="108"/>
    </location>
</feature>
<dbReference type="EMBL" id="PFEP01000022">
    <property type="protein sequence ID" value="PJE73152.1"/>
    <property type="molecule type" value="Genomic_DNA"/>
</dbReference>
<dbReference type="SUPFAM" id="SSF103481">
    <property type="entry name" value="Multidrug resistance efflux transporter EmrE"/>
    <property type="match status" value="2"/>
</dbReference>
<dbReference type="AlphaFoldDB" id="A0A2M8L956"/>
<feature type="transmembrane region" description="Helical" evidence="1">
    <location>
        <begin position="271"/>
        <end position="290"/>
    </location>
</feature>
<dbReference type="Gene3D" id="1.10.3730.20">
    <property type="match status" value="2"/>
</dbReference>
<gene>
    <name evidence="3" type="ORF">COV00_01390</name>
</gene>
<dbReference type="Pfam" id="PF00892">
    <property type="entry name" value="EamA"/>
    <property type="match status" value="2"/>
</dbReference>
<feature type="transmembrane region" description="Helical" evidence="1">
    <location>
        <begin position="153"/>
        <end position="170"/>
    </location>
</feature>
<feature type="domain" description="EamA" evidence="2">
    <location>
        <begin position="3"/>
        <end position="133"/>
    </location>
</feature>
<feature type="transmembrane region" description="Helical" evidence="1">
    <location>
        <begin position="6"/>
        <end position="24"/>
    </location>
</feature>
<keyword evidence="1" id="KW-0812">Transmembrane</keyword>